<sequence length="39" mass="4431">MKINKVHIFLLGSTEVKQCREEDSDINIQINLSCGVIEI</sequence>
<evidence type="ECO:0000313" key="1">
    <source>
        <dbReference type="EnsemblPlants" id="KQL23574"/>
    </source>
</evidence>
<proteinExistence type="predicted"/>
<accession>K4A4H1</accession>
<reference evidence="2" key="1">
    <citation type="journal article" date="2012" name="Nat. Biotechnol.">
        <title>Reference genome sequence of the model plant Setaria.</title>
        <authorList>
            <person name="Bennetzen J.L."/>
            <person name="Schmutz J."/>
            <person name="Wang H."/>
            <person name="Percifield R."/>
            <person name="Hawkins J."/>
            <person name="Pontaroli A.C."/>
            <person name="Estep M."/>
            <person name="Feng L."/>
            <person name="Vaughn J.N."/>
            <person name="Grimwood J."/>
            <person name="Jenkins J."/>
            <person name="Barry K."/>
            <person name="Lindquist E."/>
            <person name="Hellsten U."/>
            <person name="Deshpande S."/>
            <person name="Wang X."/>
            <person name="Wu X."/>
            <person name="Mitros T."/>
            <person name="Triplett J."/>
            <person name="Yang X."/>
            <person name="Ye C.Y."/>
            <person name="Mauro-Herrera M."/>
            <person name="Wang L."/>
            <person name="Li P."/>
            <person name="Sharma M."/>
            <person name="Sharma R."/>
            <person name="Ronald P.C."/>
            <person name="Panaud O."/>
            <person name="Kellogg E.A."/>
            <person name="Brutnell T.P."/>
            <person name="Doust A.N."/>
            <person name="Tuskan G.A."/>
            <person name="Rokhsar D."/>
            <person name="Devos K.M."/>
        </authorList>
    </citation>
    <scope>NUCLEOTIDE SEQUENCE [LARGE SCALE GENOMIC DNA]</scope>
    <source>
        <strain evidence="2">cv. Yugu1</strain>
    </source>
</reference>
<dbReference type="EMBL" id="AGNK02000887">
    <property type="status" value="NOT_ANNOTATED_CDS"/>
    <property type="molecule type" value="Genomic_DNA"/>
</dbReference>
<dbReference type="InParanoid" id="K4A4H1"/>
<reference evidence="1" key="2">
    <citation type="submission" date="2018-08" db="UniProtKB">
        <authorList>
            <consortium name="EnsemblPlants"/>
        </authorList>
    </citation>
    <scope>IDENTIFICATION</scope>
    <source>
        <strain evidence="1">Yugu1</strain>
    </source>
</reference>
<protein>
    <submittedName>
        <fullName evidence="1">Uncharacterized protein</fullName>
    </submittedName>
</protein>
<dbReference type="Gramene" id="KQL23574">
    <property type="protein sequence ID" value="KQL23574"/>
    <property type="gene ID" value="SETIT_033775mg"/>
</dbReference>
<name>K4A4H1_SETIT</name>
<dbReference type="AlphaFoldDB" id="K4A4H1"/>
<dbReference type="EnsemblPlants" id="KQL23574">
    <property type="protein sequence ID" value="KQL23574"/>
    <property type="gene ID" value="SETIT_033775mg"/>
</dbReference>
<dbReference type="HOGENOM" id="CLU_3320917_0_0_1"/>
<keyword evidence="2" id="KW-1185">Reference proteome</keyword>
<dbReference type="Proteomes" id="UP000004995">
    <property type="component" value="Unassembled WGS sequence"/>
</dbReference>
<organism evidence="1 2">
    <name type="scientific">Setaria italica</name>
    <name type="common">Foxtail millet</name>
    <name type="synonym">Panicum italicum</name>
    <dbReference type="NCBI Taxonomy" id="4555"/>
    <lineage>
        <taxon>Eukaryota</taxon>
        <taxon>Viridiplantae</taxon>
        <taxon>Streptophyta</taxon>
        <taxon>Embryophyta</taxon>
        <taxon>Tracheophyta</taxon>
        <taxon>Spermatophyta</taxon>
        <taxon>Magnoliopsida</taxon>
        <taxon>Liliopsida</taxon>
        <taxon>Poales</taxon>
        <taxon>Poaceae</taxon>
        <taxon>PACMAD clade</taxon>
        <taxon>Panicoideae</taxon>
        <taxon>Panicodae</taxon>
        <taxon>Paniceae</taxon>
        <taxon>Cenchrinae</taxon>
        <taxon>Setaria</taxon>
    </lineage>
</organism>
<evidence type="ECO:0000313" key="2">
    <source>
        <dbReference type="Proteomes" id="UP000004995"/>
    </source>
</evidence>